<evidence type="ECO:0000256" key="3">
    <source>
        <dbReference type="ARBA" id="ARBA00022723"/>
    </source>
</evidence>
<evidence type="ECO:0000256" key="2">
    <source>
        <dbReference type="ARBA" id="ARBA00022670"/>
    </source>
</evidence>
<gene>
    <name evidence="8" type="ORF">NCTC11460_00908</name>
</gene>
<evidence type="ECO:0000256" key="1">
    <source>
        <dbReference type="ARBA" id="ARBA00010243"/>
    </source>
</evidence>
<dbReference type="Pfam" id="PF04002">
    <property type="entry name" value="RadC"/>
    <property type="match status" value="1"/>
</dbReference>
<evidence type="ECO:0000256" key="5">
    <source>
        <dbReference type="ARBA" id="ARBA00022833"/>
    </source>
</evidence>
<dbReference type="PANTHER" id="PTHR30471:SF3">
    <property type="entry name" value="UPF0758 PROTEIN YEES-RELATED"/>
    <property type="match status" value="1"/>
</dbReference>
<dbReference type="CDD" id="cd08071">
    <property type="entry name" value="MPN_DUF2466"/>
    <property type="match status" value="1"/>
</dbReference>
<keyword evidence="5" id="KW-0862">Zinc</keyword>
<dbReference type="InterPro" id="IPR037518">
    <property type="entry name" value="MPN"/>
</dbReference>
<evidence type="ECO:0000313" key="8">
    <source>
        <dbReference type="EMBL" id="SUB60991.1"/>
    </source>
</evidence>
<dbReference type="EMBL" id="UGTB01000004">
    <property type="protein sequence ID" value="SUB60991.1"/>
    <property type="molecule type" value="Genomic_DNA"/>
</dbReference>
<dbReference type="GO" id="GO:0008237">
    <property type="term" value="F:metallopeptidase activity"/>
    <property type="evidence" value="ECO:0007669"/>
    <property type="project" value="UniProtKB-KW"/>
</dbReference>
<dbReference type="Gene3D" id="3.40.140.10">
    <property type="entry name" value="Cytidine Deaminase, domain 2"/>
    <property type="match status" value="1"/>
</dbReference>
<dbReference type="AlphaFoldDB" id="A0A379CF96"/>
<sequence length="153" mass="17191">MLYKTRQVRTEKGLFVELVREEAVVYPDTKVSNPEDIHELMKVLGVVQSDVEQLWAVCLNAKNKVVGVFLVSQGTTNCTIVIPKDIFKRALLVNANSVIITHNHPSGVVTPSKEDKDVTERCYDAGKIIGIELLDHIVVSEDDYYSFKKESDI</sequence>
<evidence type="ECO:0000256" key="6">
    <source>
        <dbReference type="ARBA" id="ARBA00023049"/>
    </source>
</evidence>
<dbReference type="GO" id="GO:0006508">
    <property type="term" value="P:proteolysis"/>
    <property type="evidence" value="ECO:0007669"/>
    <property type="project" value="UniProtKB-KW"/>
</dbReference>
<keyword evidence="4" id="KW-0378">Hydrolase</keyword>
<feature type="domain" description="MPN" evidence="7">
    <location>
        <begin position="24"/>
        <end position="153"/>
    </location>
</feature>
<dbReference type="InterPro" id="IPR025657">
    <property type="entry name" value="RadC_JAB"/>
</dbReference>
<evidence type="ECO:0000259" key="7">
    <source>
        <dbReference type="PROSITE" id="PS50249"/>
    </source>
</evidence>
<dbReference type="GO" id="GO:0046872">
    <property type="term" value="F:metal ion binding"/>
    <property type="evidence" value="ECO:0007669"/>
    <property type="project" value="UniProtKB-KW"/>
</dbReference>
<evidence type="ECO:0000256" key="4">
    <source>
        <dbReference type="ARBA" id="ARBA00022801"/>
    </source>
</evidence>
<dbReference type="InterPro" id="IPR001405">
    <property type="entry name" value="UPF0758"/>
</dbReference>
<dbReference type="RefSeq" id="WP_002845687.1">
    <property type="nucleotide sequence ID" value="NZ_FOVA01000002.1"/>
</dbReference>
<dbReference type="PROSITE" id="PS01302">
    <property type="entry name" value="UPF0758"/>
    <property type="match status" value="1"/>
</dbReference>
<comment type="similarity">
    <text evidence="1">Belongs to the UPF0758 family.</text>
</comment>
<protein>
    <submittedName>
        <fullName evidence="8">DNA repair protein RadC</fullName>
    </submittedName>
</protein>
<name>A0A379CF96_9FIRM</name>
<keyword evidence="6" id="KW-0482">Metalloprotease</keyword>
<keyword evidence="3" id="KW-0479">Metal-binding</keyword>
<evidence type="ECO:0000313" key="9">
    <source>
        <dbReference type="Proteomes" id="UP000255101"/>
    </source>
</evidence>
<dbReference type="InterPro" id="IPR020891">
    <property type="entry name" value="UPF0758_CS"/>
</dbReference>
<keyword evidence="2" id="KW-0645">Protease</keyword>
<reference evidence="8 9" key="1">
    <citation type="submission" date="2018-06" db="EMBL/GenBank/DDBJ databases">
        <authorList>
            <consortium name="Pathogen Informatics"/>
            <person name="Doyle S."/>
        </authorList>
    </citation>
    <scope>NUCLEOTIDE SEQUENCE [LARGE SCALE GENOMIC DNA]</scope>
    <source>
        <strain evidence="8 9">NCTC11460</strain>
    </source>
</reference>
<dbReference type="PANTHER" id="PTHR30471">
    <property type="entry name" value="DNA REPAIR PROTEIN RADC"/>
    <property type="match status" value="1"/>
</dbReference>
<dbReference type="PROSITE" id="PS50249">
    <property type="entry name" value="MPN"/>
    <property type="match status" value="1"/>
</dbReference>
<proteinExistence type="inferred from homology"/>
<accession>A0A379CF96</accession>
<organism evidence="8 9">
    <name type="scientific">Peptostreptococcus anaerobius</name>
    <dbReference type="NCBI Taxonomy" id="1261"/>
    <lineage>
        <taxon>Bacteria</taxon>
        <taxon>Bacillati</taxon>
        <taxon>Bacillota</taxon>
        <taxon>Clostridia</taxon>
        <taxon>Peptostreptococcales</taxon>
        <taxon>Peptostreptococcaceae</taxon>
        <taxon>Peptostreptococcus</taxon>
    </lineage>
</organism>
<dbReference type="Proteomes" id="UP000255101">
    <property type="component" value="Unassembled WGS sequence"/>
</dbReference>